<dbReference type="InterPro" id="IPR036866">
    <property type="entry name" value="RibonucZ/Hydroxyglut_hydro"/>
</dbReference>
<dbReference type="AlphaFoldDB" id="A0A381YPU9"/>
<organism evidence="1">
    <name type="scientific">marine metagenome</name>
    <dbReference type="NCBI Taxonomy" id="408172"/>
    <lineage>
        <taxon>unclassified sequences</taxon>
        <taxon>metagenomes</taxon>
        <taxon>ecological metagenomes</taxon>
    </lineage>
</organism>
<reference evidence="1" key="1">
    <citation type="submission" date="2018-05" db="EMBL/GenBank/DDBJ databases">
        <authorList>
            <person name="Lanie J.A."/>
            <person name="Ng W.-L."/>
            <person name="Kazmierczak K.M."/>
            <person name="Andrzejewski T.M."/>
            <person name="Davidsen T.M."/>
            <person name="Wayne K.J."/>
            <person name="Tettelin H."/>
            <person name="Glass J.I."/>
            <person name="Rusch D."/>
            <person name="Podicherti R."/>
            <person name="Tsui H.-C.T."/>
            <person name="Winkler M.E."/>
        </authorList>
    </citation>
    <scope>NUCLEOTIDE SEQUENCE</scope>
</reference>
<evidence type="ECO:0000313" key="1">
    <source>
        <dbReference type="EMBL" id="SVA79056.1"/>
    </source>
</evidence>
<name>A0A381YPU9_9ZZZZ</name>
<gene>
    <name evidence="1" type="ORF">METZ01_LOCUS131910</name>
</gene>
<dbReference type="EMBL" id="UINC01018758">
    <property type="protein sequence ID" value="SVA79056.1"/>
    <property type="molecule type" value="Genomic_DNA"/>
</dbReference>
<proteinExistence type="predicted"/>
<dbReference type="SUPFAM" id="SSF56281">
    <property type="entry name" value="Metallo-hydrolase/oxidoreductase"/>
    <property type="match status" value="1"/>
</dbReference>
<protein>
    <submittedName>
        <fullName evidence="1">Uncharacterized protein</fullName>
    </submittedName>
</protein>
<accession>A0A381YPU9</accession>
<dbReference type="Gene3D" id="3.60.15.10">
    <property type="entry name" value="Ribonuclease Z/Hydroxyacylglutathione hydrolase-like"/>
    <property type="match status" value="1"/>
</dbReference>
<sequence>MDLGFDTVGNATLIAYDSGPVLVTDPWLGGDLYFGSWQMSHEIPEEQSQAVDAAPFVWVSHGHPDHLHGPSLERLRGKTILLPDHRGSRIAEALDEEGHRPRVLVDRSWTRLSDRIRVWTFSDSMQDAGLLVELDGSTLIVNLNDLSNTGWMPAVRKVARDYPTVLVMAASGFGDIRWMNFWDTDGNAIPSYAQLRVEAGVKIGPENAALTDAVCGTHFVPFSSMHQYQREDTLWANKYVTGLDDYTNGYDSNTSVPLPPYIRYEVGGDMTELLPKEILAPPMPPSSFGDDWSETLTPAEAKEVTDYFERIETLGSHLDFVTVRVGGREHGVKYQAGDIGVSFEVPRGSLLTTVRYRIWDDLFASQFMRTTWHGLSVDEGLAAFLAVGRYADQADVVTASQLEEYMSHYRDRAGRLATVRHRVEQELVGHGQGEGAVRSALYRLGRSVYRETIKR</sequence>